<dbReference type="GO" id="GO:0042910">
    <property type="term" value="F:xenobiotic transmembrane transporter activity"/>
    <property type="evidence" value="ECO:0007669"/>
    <property type="project" value="InterPro"/>
</dbReference>
<proteinExistence type="inferred from homology"/>
<protein>
    <recommendedName>
        <fullName evidence="5">Protein DETOXIFICATION</fullName>
    </recommendedName>
</protein>
<feature type="transmembrane region" description="Helical" evidence="3">
    <location>
        <begin position="183"/>
        <end position="202"/>
    </location>
</feature>
<evidence type="ECO:0008006" key="5">
    <source>
        <dbReference type="Google" id="ProtNLM"/>
    </source>
</evidence>
<keyword evidence="3" id="KW-0472">Membrane</keyword>
<feature type="region of interest" description="Disordered" evidence="2">
    <location>
        <begin position="1"/>
        <end position="28"/>
    </location>
</feature>
<dbReference type="GO" id="GO:0016020">
    <property type="term" value="C:membrane"/>
    <property type="evidence" value="ECO:0007669"/>
    <property type="project" value="InterPro"/>
</dbReference>
<feature type="transmembrane region" description="Helical" evidence="3">
    <location>
        <begin position="150"/>
        <end position="171"/>
    </location>
</feature>
<evidence type="ECO:0000256" key="1">
    <source>
        <dbReference type="ARBA" id="ARBA00010199"/>
    </source>
</evidence>
<accession>A0A2N9IQY0</accession>
<keyword evidence="3" id="KW-1133">Transmembrane helix</keyword>
<dbReference type="PANTHER" id="PTHR11206">
    <property type="entry name" value="MULTIDRUG RESISTANCE PROTEIN"/>
    <property type="match status" value="1"/>
</dbReference>
<sequence length="300" mass="32764">MEDGSKQPLLSSRNEDQNQDQQQHQLQSLPVARNTSSTAIFAAHAADIPEIKGPGDFYRQFLIESKKLWYLAGPAIFTSICQYSLGAITQVFAGHVSTIALAAISIENSVIAGFSFGIMLGMGSALETLCGQAFGAGQIDMLGIYMQRSWVILITTSLLLSVLYIFAAPLLKLIGQTEEISETAGLFAIYMIPQLFAYAANFPIAKFLQSQSKIMVMALIAAVALVFHTLFSWLLMLKLGWGLVGAAVVLNASWWFIVLAQLVYIFSGTCGRAWSGFSLKAFHNLWGFVRLSLASAVMLW</sequence>
<dbReference type="GO" id="GO:0015297">
    <property type="term" value="F:antiporter activity"/>
    <property type="evidence" value="ECO:0007669"/>
    <property type="project" value="InterPro"/>
</dbReference>
<evidence type="ECO:0000256" key="3">
    <source>
        <dbReference type="SAM" id="Phobius"/>
    </source>
</evidence>
<gene>
    <name evidence="4" type="ORF">FSB_LOCUS54452</name>
</gene>
<evidence type="ECO:0000256" key="2">
    <source>
        <dbReference type="SAM" id="MobiDB-lite"/>
    </source>
</evidence>
<feature type="transmembrane region" description="Helical" evidence="3">
    <location>
        <begin position="214"/>
        <end position="235"/>
    </location>
</feature>
<dbReference type="EMBL" id="OIVN01006159">
    <property type="protein sequence ID" value="SPD26570.1"/>
    <property type="molecule type" value="Genomic_DNA"/>
</dbReference>
<keyword evidence="3" id="KW-0812">Transmembrane</keyword>
<dbReference type="Pfam" id="PF01554">
    <property type="entry name" value="MatE"/>
    <property type="match status" value="1"/>
</dbReference>
<name>A0A2N9IQY0_FAGSY</name>
<evidence type="ECO:0000313" key="4">
    <source>
        <dbReference type="EMBL" id="SPD26570.1"/>
    </source>
</evidence>
<dbReference type="InterPro" id="IPR002528">
    <property type="entry name" value="MATE_fam"/>
</dbReference>
<feature type="transmembrane region" description="Helical" evidence="3">
    <location>
        <begin position="241"/>
        <end position="265"/>
    </location>
</feature>
<comment type="similarity">
    <text evidence="1">Belongs to the multi antimicrobial extrusion (MATE) (TC 2.A.66.1) family.</text>
</comment>
<feature type="transmembrane region" description="Helical" evidence="3">
    <location>
        <begin position="68"/>
        <end position="93"/>
    </location>
</feature>
<dbReference type="AlphaFoldDB" id="A0A2N9IQY0"/>
<organism evidence="4">
    <name type="scientific">Fagus sylvatica</name>
    <name type="common">Beechnut</name>
    <dbReference type="NCBI Taxonomy" id="28930"/>
    <lineage>
        <taxon>Eukaryota</taxon>
        <taxon>Viridiplantae</taxon>
        <taxon>Streptophyta</taxon>
        <taxon>Embryophyta</taxon>
        <taxon>Tracheophyta</taxon>
        <taxon>Spermatophyta</taxon>
        <taxon>Magnoliopsida</taxon>
        <taxon>eudicotyledons</taxon>
        <taxon>Gunneridae</taxon>
        <taxon>Pentapetalae</taxon>
        <taxon>rosids</taxon>
        <taxon>fabids</taxon>
        <taxon>Fagales</taxon>
        <taxon>Fagaceae</taxon>
        <taxon>Fagus</taxon>
    </lineage>
</organism>
<reference evidence="4" key="1">
    <citation type="submission" date="2018-02" db="EMBL/GenBank/DDBJ databases">
        <authorList>
            <person name="Cohen D.B."/>
            <person name="Kent A.D."/>
        </authorList>
    </citation>
    <scope>NUCLEOTIDE SEQUENCE</scope>
</reference>